<keyword evidence="7" id="KW-0576">Peroxisome</keyword>
<dbReference type="PANTHER" id="PTHR23309:SF51">
    <property type="entry name" value="3-HYDROXYACYL-COA DEHYDROGENASE-RELATED"/>
    <property type="match status" value="1"/>
</dbReference>
<keyword evidence="3" id="KW-0276">Fatty acid metabolism</keyword>
<dbReference type="GO" id="GO:0005777">
    <property type="term" value="C:peroxisome"/>
    <property type="evidence" value="ECO:0007669"/>
    <property type="project" value="UniProtKB-SubCell"/>
</dbReference>
<dbReference type="InterPro" id="IPR036291">
    <property type="entry name" value="NAD(P)-bd_dom_sf"/>
</dbReference>
<dbReference type="SUPFAM" id="SSF48179">
    <property type="entry name" value="6-phosphogluconate dehydrogenase C-terminal domain-like"/>
    <property type="match status" value="2"/>
</dbReference>
<dbReference type="PANTHER" id="PTHR23309">
    <property type="entry name" value="3-HYDROXYACYL-COA DEHYROGENASE"/>
    <property type="match status" value="1"/>
</dbReference>
<comment type="pathway">
    <text evidence="2">Lipid metabolism; fatty acid beta-oxidation.</text>
</comment>
<dbReference type="Gene3D" id="3.40.50.720">
    <property type="entry name" value="NAD(P)-binding Rossmann-like Domain"/>
    <property type="match status" value="1"/>
</dbReference>
<keyword evidence="8" id="KW-0413">Isomerase</keyword>
<evidence type="ECO:0000259" key="12">
    <source>
        <dbReference type="Pfam" id="PF02737"/>
    </source>
</evidence>
<keyword evidence="9" id="KW-0456">Lyase</keyword>
<evidence type="ECO:0000256" key="6">
    <source>
        <dbReference type="ARBA" id="ARBA00023098"/>
    </source>
</evidence>
<dbReference type="GO" id="GO:0016616">
    <property type="term" value="F:oxidoreductase activity, acting on the CH-OH group of donors, NAD or NADP as acceptor"/>
    <property type="evidence" value="ECO:0007669"/>
    <property type="project" value="InterPro"/>
</dbReference>
<dbReference type="Pfam" id="PF00378">
    <property type="entry name" value="ECH_1"/>
    <property type="match status" value="1"/>
</dbReference>
<evidence type="ECO:0000256" key="1">
    <source>
        <dbReference type="ARBA" id="ARBA00004275"/>
    </source>
</evidence>
<dbReference type="InterPro" id="IPR006108">
    <property type="entry name" value="3HC_DH_C"/>
</dbReference>
<feature type="domain" description="3-hydroxyacyl-CoA dehydrogenase NAD binding" evidence="12">
    <location>
        <begin position="303"/>
        <end position="478"/>
    </location>
</feature>
<evidence type="ECO:0000256" key="8">
    <source>
        <dbReference type="ARBA" id="ARBA00023235"/>
    </source>
</evidence>
<dbReference type="FunFam" id="3.40.50.720:FF:000009">
    <property type="entry name" value="Fatty oxidation complex, alpha subunit"/>
    <property type="match status" value="1"/>
</dbReference>
<keyword evidence="10" id="KW-0511">Multifunctional enzyme</keyword>
<comment type="subcellular location">
    <subcellularLocation>
        <location evidence="1">Peroxisome</location>
    </subcellularLocation>
</comment>
<feature type="domain" description="3-hydroxyacyl-CoA dehydrogenase C-terminal" evidence="11">
    <location>
        <begin position="483"/>
        <end position="575"/>
    </location>
</feature>
<evidence type="ECO:0000256" key="9">
    <source>
        <dbReference type="ARBA" id="ARBA00023239"/>
    </source>
</evidence>
<dbReference type="Gene3D" id="1.10.1040.50">
    <property type="match status" value="1"/>
</dbReference>
<dbReference type="SUPFAM" id="SSF51735">
    <property type="entry name" value="NAD(P)-binding Rossmann-fold domains"/>
    <property type="match status" value="1"/>
</dbReference>
<organism evidence="13">
    <name type="scientific">mine drainage metagenome</name>
    <dbReference type="NCBI Taxonomy" id="410659"/>
    <lineage>
        <taxon>unclassified sequences</taxon>
        <taxon>metagenomes</taxon>
        <taxon>ecological metagenomes</taxon>
    </lineage>
</organism>
<evidence type="ECO:0000313" key="13">
    <source>
        <dbReference type="EMBL" id="OIR00852.1"/>
    </source>
</evidence>
<evidence type="ECO:0000256" key="7">
    <source>
        <dbReference type="ARBA" id="ARBA00023140"/>
    </source>
</evidence>
<keyword evidence="5" id="KW-0520">NAD</keyword>
<evidence type="ECO:0000256" key="3">
    <source>
        <dbReference type="ARBA" id="ARBA00022832"/>
    </source>
</evidence>
<evidence type="ECO:0000256" key="10">
    <source>
        <dbReference type="ARBA" id="ARBA00023268"/>
    </source>
</evidence>
<dbReference type="InterPro" id="IPR001753">
    <property type="entry name" value="Enoyl-CoA_hydra/iso"/>
</dbReference>
<dbReference type="InterPro" id="IPR006176">
    <property type="entry name" value="3-OHacyl-CoA_DH_NAD-bd"/>
</dbReference>
<dbReference type="Pfam" id="PF02737">
    <property type="entry name" value="3HCDH_N"/>
    <property type="match status" value="1"/>
</dbReference>
<dbReference type="InterPro" id="IPR008927">
    <property type="entry name" value="6-PGluconate_DH-like_C_sf"/>
</dbReference>
<gene>
    <name evidence="13" type="primary">fadJ_1</name>
    <name evidence="13" type="ORF">GALL_169880</name>
</gene>
<dbReference type="CDD" id="cd06558">
    <property type="entry name" value="crotonase-like"/>
    <property type="match status" value="1"/>
</dbReference>
<accession>A0A1J5SGL3</accession>
<evidence type="ECO:0000259" key="11">
    <source>
        <dbReference type="Pfam" id="PF00725"/>
    </source>
</evidence>
<dbReference type="GO" id="GO:0004300">
    <property type="term" value="F:enoyl-CoA hydratase activity"/>
    <property type="evidence" value="ECO:0007669"/>
    <property type="project" value="UniProtKB-ARBA"/>
</dbReference>
<comment type="caution">
    <text evidence="13">The sequence shown here is derived from an EMBL/GenBank/DDBJ whole genome shotgun (WGS) entry which is preliminary data.</text>
</comment>
<dbReference type="GO" id="GO:0070403">
    <property type="term" value="F:NAD+ binding"/>
    <property type="evidence" value="ECO:0007669"/>
    <property type="project" value="InterPro"/>
</dbReference>
<dbReference type="EMBL" id="MLJW01000090">
    <property type="protein sequence ID" value="OIR00852.1"/>
    <property type="molecule type" value="Genomic_DNA"/>
</dbReference>
<keyword evidence="6" id="KW-0443">Lipid metabolism</keyword>
<dbReference type="FunFam" id="1.10.1040.50:FF:000006">
    <property type="entry name" value="Peroxisomal bifunctional enzyme"/>
    <property type="match status" value="1"/>
</dbReference>
<dbReference type="GO" id="GO:0016853">
    <property type="term" value="F:isomerase activity"/>
    <property type="evidence" value="ECO:0007669"/>
    <property type="project" value="UniProtKB-KW"/>
</dbReference>
<dbReference type="GO" id="GO:0006635">
    <property type="term" value="P:fatty acid beta-oxidation"/>
    <property type="evidence" value="ECO:0007669"/>
    <property type="project" value="UniProtKB-UniPathway"/>
</dbReference>
<feature type="domain" description="3-hydroxyacyl-CoA dehydrogenase C-terminal" evidence="11">
    <location>
        <begin position="611"/>
        <end position="699"/>
    </location>
</feature>
<evidence type="ECO:0000256" key="2">
    <source>
        <dbReference type="ARBA" id="ARBA00005005"/>
    </source>
</evidence>
<dbReference type="SUPFAM" id="SSF52096">
    <property type="entry name" value="ClpP/crotonase"/>
    <property type="match status" value="1"/>
</dbReference>
<dbReference type="InterPro" id="IPR029045">
    <property type="entry name" value="ClpP/crotonase-like_dom_sf"/>
</dbReference>
<evidence type="ECO:0000256" key="5">
    <source>
        <dbReference type="ARBA" id="ARBA00023027"/>
    </source>
</evidence>
<sequence>MSGMSSTAYQVHDGHDGIAVITLDNPPVNGLGHALRSQIVAGIDAAQTDPAVSAIVLIGAGRAFSGGADIREFGSPKAGAEPHLNTVIRIIEASRKPVIAAIGGACMGGGLELALCCHFRVAVAGAQIALPEVKLGILPGAGGTQRLPRLLGVETALNMILSGKPVPSEKLQDTPLFDEFIAGDLLDGALKFAERTVAEARPLKLVRDIRIDYPNHQAFFQFARNSVAAAAKHFPAPLKCVEAVAAAVALPFDEGQKIEREAFVWLMGTPESRALRHAFLAERACAKIPDLPSGTPTRKIERVAVIGAGTMGGGIAMNFVNADLPVLMLEMKQEALDRGMATIRKNFENSMSKGKLTQEQFERRMSLITGTLDYADLKDADLVIEAVFEELSVKETVFRKLDQVMKPGAILATNTSTLDVNKIAGFTKRPQDVVGMHFFSPANVMKLLEVVRAAATAQDVLATVMALAKKIRKTAVVSGVCDGFIGNRMIEHYGRVAGFLVEEGASPQQVDHALEQWGMAMGPFRMSDLAGNDIGWAIRKRRYVERPELKYSKLADRLCEQGRFGQKTGRGWYLYGPGSREAVPDPEVDSLIAAYRKELGIVPRRIKDDEIVERCIYALINEGARLLEEGIAQRASDIDMVYLAGYGFPLQRGGPMRYADEVGLYRAARAMQAFAAAPGGDAGFWEPAPLLARLAAEGKTFN</sequence>
<keyword evidence="4" id="KW-0560">Oxidoreductase</keyword>
<dbReference type="Pfam" id="PF00725">
    <property type="entry name" value="3HCDH"/>
    <property type="match status" value="2"/>
</dbReference>
<dbReference type="AlphaFoldDB" id="A0A1J5SGL3"/>
<dbReference type="UniPathway" id="UPA00659"/>
<reference evidence="13" key="1">
    <citation type="submission" date="2016-10" db="EMBL/GenBank/DDBJ databases">
        <title>Sequence of Gallionella enrichment culture.</title>
        <authorList>
            <person name="Poehlein A."/>
            <person name="Muehling M."/>
            <person name="Daniel R."/>
        </authorList>
    </citation>
    <scope>NUCLEOTIDE SEQUENCE</scope>
</reference>
<dbReference type="Gene3D" id="3.90.226.10">
    <property type="entry name" value="2-enoyl-CoA Hydratase, Chain A, domain 1"/>
    <property type="match status" value="1"/>
</dbReference>
<evidence type="ECO:0000256" key="4">
    <source>
        <dbReference type="ARBA" id="ARBA00023002"/>
    </source>
</evidence>
<name>A0A1J5SGL3_9ZZZZ</name>
<protein>
    <submittedName>
        <fullName evidence="13">Fatty acid oxidation complex subunit alpha</fullName>
    </submittedName>
</protein>
<proteinExistence type="predicted"/>